<dbReference type="AlphaFoldDB" id="A0A183IY78"/>
<dbReference type="WBParaSite" id="SBAD_0000888701-mRNA-1">
    <property type="protein sequence ID" value="SBAD_0000888701-mRNA-1"/>
    <property type="gene ID" value="SBAD_0000888701"/>
</dbReference>
<dbReference type="OrthoDB" id="5846767at2759"/>
<dbReference type="Proteomes" id="UP000270296">
    <property type="component" value="Unassembled WGS sequence"/>
</dbReference>
<sequence length="307" mass="35163">MVTVSKTPSELDLLLNALAGLASTHGEPHICEAYRLAIENSTLISDMHEFAECLHQKWLTERQMISPAVQICRVLGNVDTGSGTFSNLVYCILMNDYKDRYKLRRVSRHFFTNSVQFLFEYFYAKYNSASRSLNHDHLSGCGSGSNSTLSTKGSKDDRSKSLQELCKVSKKDTNFYLKGYSLMDDLVNPMYDYLNMLLDATATESEIKTFHCVMFMMGPLLEELQPQRMHELALNLRSSIIENPHKSTEKAMLIELLEILNQRWKENEISADVRALYDKYRSISYGLNKKVQNEQELDTADEERMSG</sequence>
<name>A0A183IY78_9BILA</name>
<dbReference type="GO" id="GO:0005829">
    <property type="term" value="C:cytosol"/>
    <property type="evidence" value="ECO:0007669"/>
    <property type="project" value="TreeGrafter"/>
</dbReference>
<keyword evidence="2" id="KW-1185">Reference proteome</keyword>
<organism evidence="3">
    <name type="scientific">Soboliphyme baturini</name>
    <dbReference type="NCBI Taxonomy" id="241478"/>
    <lineage>
        <taxon>Eukaryota</taxon>
        <taxon>Metazoa</taxon>
        <taxon>Ecdysozoa</taxon>
        <taxon>Nematoda</taxon>
        <taxon>Enoplea</taxon>
        <taxon>Dorylaimia</taxon>
        <taxon>Dioctophymatida</taxon>
        <taxon>Dioctophymatoidea</taxon>
        <taxon>Soboliphymatidae</taxon>
        <taxon>Soboliphyme</taxon>
    </lineage>
</organism>
<evidence type="ECO:0000313" key="3">
    <source>
        <dbReference type="WBParaSite" id="SBAD_0000888701-mRNA-1"/>
    </source>
</evidence>
<reference evidence="1 2" key="2">
    <citation type="submission" date="2018-11" db="EMBL/GenBank/DDBJ databases">
        <authorList>
            <consortium name="Pathogen Informatics"/>
        </authorList>
    </citation>
    <scope>NUCLEOTIDE SEQUENCE [LARGE SCALE GENOMIC DNA]</scope>
</reference>
<dbReference type="PANTHER" id="PTHR23254:SF16">
    <property type="entry name" value="CBP80_20-DEPENDENT TRANSLATION INITIATION FACTOR"/>
    <property type="match status" value="1"/>
</dbReference>
<evidence type="ECO:0000313" key="2">
    <source>
        <dbReference type="Proteomes" id="UP000270296"/>
    </source>
</evidence>
<gene>
    <name evidence="1" type="ORF">SBAD_LOCUS8576</name>
</gene>
<proteinExistence type="predicted"/>
<dbReference type="Gene3D" id="1.25.40.180">
    <property type="match status" value="1"/>
</dbReference>
<dbReference type="GO" id="GO:0006446">
    <property type="term" value="P:regulation of translational initiation"/>
    <property type="evidence" value="ECO:0007669"/>
    <property type="project" value="TreeGrafter"/>
</dbReference>
<dbReference type="InterPro" id="IPR051367">
    <property type="entry name" value="mRNA_TranslReg/HistoneTransl"/>
</dbReference>
<evidence type="ECO:0000313" key="1">
    <source>
        <dbReference type="EMBL" id="VDP18005.1"/>
    </source>
</evidence>
<accession>A0A183IY78</accession>
<dbReference type="PANTHER" id="PTHR23254">
    <property type="entry name" value="EIF4G DOMAIN PROTEIN"/>
    <property type="match status" value="1"/>
</dbReference>
<dbReference type="EMBL" id="UZAM01011748">
    <property type="protein sequence ID" value="VDP18005.1"/>
    <property type="molecule type" value="Genomic_DNA"/>
</dbReference>
<dbReference type="GO" id="GO:0008494">
    <property type="term" value="F:translation activator activity"/>
    <property type="evidence" value="ECO:0007669"/>
    <property type="project" value="TreeGrafter"/>
</dbReference>
<reference evidence="3" key="1">
    <citation type="submission" date="2016-06" db="UniProtKB">
        <authorList>
            <consortium name="WormBaseParasite"/>
        </authorList>
    </citation>
    <scope>IDENTIFICATION</scope>
</reference>
<protein>
    <submittedName>
        <fullName evidence="3">MIF4G domain-containing protein</fullName>
    </submittedName>
</protein>